<dbReference type="Pfam" id="PF09669">
    <property type="entry name" value="Phage_pRha"/>
    <property type="match status" value="1"/>
</dbReference>
<sequence>MEDLVFPTKKGNPATDSLRVAKGFSKTHKNVLRAIDNLECDAEFSRLNFAPGTYTDQRGKKQRCIIMTKEGFTMLVMGFTGKRAAQFKQDYIEQFNKMESQLRSIEHDSPLINLLEHTSREVQVANSKSINNHQFLLGGVGSVIEYNRANCIAHTGKRPNAIVKEAKEKGLPSKLRTSAKEVLRHTQPATACAMSLADQIVRTGQGRVTIEQASVVTTQAAQVFAGLLQLGFRPTQLNG</sequence>
<accession>A0A4Z0P3M4</accession>
<gene>
    <name evidence="1" type="ORF">EU556_20120</name>
</gene>
<keyword evidence="2" id="KW-1185">Reference proteome</keyword>
<evidence type="ECO:0000313" key="2">
    <source>
        <dbReference type="Proteomes" id="UP000298337"/>
    </source>
</evidence>
<dbReference type="OrthoDB" id="1078540at2"/>
<dbReference type="RefSeq" id="WP_135435923.1">
    <property type="nucleotide sequence ID" value="NZ_SRLA01000004.1"/>
</dbReference>
<dbReference type="EMBL" id="SRLA01000004">
    <property type="protein sequence ID" value="TGE05610.1"/>
    <property type="molecule type" value="Genomic_DNA"/>
</dbReference>
<dbReference type="InterPro" id="IPR014054">
    <property type="entry name" value="Phage_regulatory_Rha"/>
</dbReference>
<dbReference type="Proteomes" id="UP000298337">
    <property type="component" value="Unassembled WGS sequence"/>
</dbReference>
<evidence type="ECO:0000313" key="1">
    <source>
        <dbReference type="EMBL" id="TGE05610.1"/>
    </source>
</evidence>
<comment type="caution">
    <text evidence="1">The sequence shown here is derived from an EMBL/GenBank/DDBJ whole genome shotgun (WGS) entry which is preliminary data.</text>
</comment>
<dbReference type="AlphaFoldDB" id="A0A4Z0P3M4"/>
<evidence type="ECO:0008006" key="3">
    <source>
        <dbReference type="Google" id="ProtNLM"/>
    </source>
</evidence>
<organism evidence="1 2">
    <name type="scientific">Hymenobacter fodinae</name>
    <dbReference type="NCBI Taxonomy" id="2510796"/>
    <lineage>
        <taxon>Bacteria</taxon>
        <taxon>Pseudomonadati</taxon>
        <taxon>Bacteroidota</taxon>
        <taxon>Cytophagia</taxon>
        <taxon>Cytophagales</taxon>
        <taxon>Hymenobacteraceae</taxon>
        <taxon>Hymenobacter</taxon>
    </lineage>
</organism>
<proteinExistence type="predicted"/>
<name>A0A4Z0P3M4_9BACT</name>
<reference evidence="1 2" key="1">
    <citation type="submission" date="2019-04" db="EMBL/GenBank/DDBJ databases">
        <authorList>
            <person name="Feng G."/>
            <person name="Zhang J."/>
            <person name="Zhu H."/>
        </authorList>
    </citation>
    <scope>NUCLEOTIDE SEQUENCE [LARGE SCALE GENOMIC DNA]</scope>
    <source>
        <strain evidence="1 2">92R-1</strain>
    </source>
</reference>
<dbReference type="NCBIfam" id="TIGR02681">
    <property type="entry name" value="phage_pRha"/>
    <property type="match status" value="1"/>
</dbReference>
<protein>
    <recommendedName>
        <fullName evidence="3">Rha family phage regulatory protein</fullName>
    </recommendedName>
</protein>